<dbReference type="RefSeq" id="WP_316429354.1">
    <property type="nucleotide sequence ID" value="NZ_CP053586.1"/>
</dbReference>
<reference evidence="2" key="1">
    <citation type="submission" date="2020-05" db="EMBL/GenBank/DDBJ databases">
        <authorList>
            <person name="Zhu T."/>
            <person name="Keshari N."/>
            <person name="Lu X."/>
        </authorList>
    </citation>
    <scope>NUCLEOTIDE SEQUENCE</scope>
    <source>
        <strain evidence="2">NK1-12</strain>
    </source>
</reference>
<protein>
    <submittedName>
        <fullName evidence="2">WYL domain-containing protein</fullName>
    </submittedName>
</protein>
<gene>
    <name evidence="2" type="ORF">HJG54_14035</name>
</gene>
<dbReference type="AlphaFoldDB" id="A0AA97AG33"/>
<organism evidence="2">
    <name type="scientific">Leptolyngbya sp. NK1-12</name>
    <dbReference type="NCBI Taxonomy" id="2547451"/>
    <lineage>
        <taxon>Bacteria</taxon>
        <taxon>Bacillati</taxon>
        <taxon>Cyanobacteriota</taxon>
        <taxon>Cyanophyceae</taxon>
        <taxon>Leptolyngbyales</taxon>
        <taxon>Leptolyngbyaceae</taxon>
        <taxon>Leptolyngbya group</taxon>
        <taxon>Leptolyngbya</taxon>
    </lineage>
</organism>
<feature type="domain" description="WYL" evidence="1">
    <location>
        <begin position="175"/>
        <end position="235"/>
    </location>
</feature>
<evidence type="ECO:0000259" key="1">
    <source>
        <dbReference type="Pfam" id="PF13280"/>
    </source>
</evidence>
<evidence type="ECO:0000313" key="2">
    <source>
        <dbReference type="EMBL" id="WNZ23865.1"/>
    </source>
</evidence>
<name>A0AA97AG33_9CYAN</name>
<dbReference type="PROSITE" id="PS52050">
    <property type="entry name" value="WYL"/>
    <property type="match status" value="1"/>
</dbReference>
<dbReference type="InterPro" id="IPR026881">
    <property type="entry name" value="WYL_dom"/>
</dbReference>
<dbReference type="EMBL" id="CP053586">
    <property type="protein sequence ID" value="WNZ23865.1"/>
    <property type="molecule type" value="Genomic_DNA"/>
</dbReference>
<proteinExistence type="predicted"/>
<accession>A0AA97AG33</accession>
<dbReference type="Pfam" id="PF13280">
    <property type="entry name" value="WYL"/>
    <property type="match status" value="1"/>
</dbReference>
<sequence>MAKPPDLHSYSDRASFERLLLLMAALVKQPGVGAGDKTERIAAVQQQMQTIAAELKISLPWYAEPTLQKDLGVLRRYGILDRQIYRHGYYVGTGVMTSNELRLALNALASQAKYQGDAQARQAYQAIGERLQGQKFESEAAFYPVRLQFNRPTTYTDPDEMMRKQAFRNTLFHQLEQVEVAILQGLPLEVYAHKRGLYESIYPLQLLYHDVAWYLLCEEMTTGHLMTYRMDRLANYARPLAQVGRGIAAQQESLQAVHQLLKTGWGLFLGTPKEQKRERQGLQEFEQIRVRFYDETIPLILEAERRHPKQKLRVGKLDADTGLPLYVDYKISLPPRSLPEFGLWLNRYMGNVRVLAPTALLEQQQQGAKRLLERYQNSV</sequence>